<dbReference type="Proteomes" id="UP001055171">
    <property type="component" value="Chromosome"/>
</dbReference>
<protein>
    <recommendedName>
        <fullName evidence="1">ESAT-6-like protein</fullName>
    </recommendedName>
</protein>
<dbReference type="Proteomes" id="UP000199251">
    <property type="component" value="Unassembled WGS sequence"/>
</dbReference>
<evidence type="ECO:0000313" key="4">
    <source>
        <dbReference type="Proteomes" id="UP000199251"/>
    </source>
</evidence>
<dbReference type="STRING" id="141349.BN1232_00128"/>
<dbReference type="NCBIfam" id="TIGR03930">
    <property type="entry name" value="WXG100_ESAT6"/>
    <property type="match status" value="1"/>
</dbReference>
<evidence type="ECO:0000313" key="3">
    <source>
        <dbReference type="EMBL" id="ULP42412.1"/>
    </source>
</evidence>
<organism evidence="2 4">
    <name type="scientific">Mycobacterium lentiflavum</name>
    <dbReference type="NCBI Taxonomy" id="141349"/>
    <lineage>
        <taxon>Bacteria</taxon>
        <taxon>Bacillati</taxon>
        <taxon>Actinomycetota</taxon>
        <taxon>Actinomycetes</taxon>
        <taxon>Mycobacteriales</taxon>
        <taxon>Mycobacteriaceae</taxon>
        <taxon>Mycobacterium</taxon>
        <taxon>Mycobacterium simiae complex</taxon>
    </lineage>
</organism>
<gene>
    <name evidence="2" type="ORF">BN1232_00128</name>
    <name evidence="3" type="ORF">MJO58_27195</name>
</gene>
<evidence type="ECO:0000256" key="1">
    <source>
        <dbReference type="RuleBase" id="RU362001"/>
    </source>
</evidence>
<accession>A0A0E4CKX9</accession>
<reference evidence="3" key="2">
    <citation type="submission" date="2022-08" db="EMBL/GenBank/DDBJ databases">
        <title>Complete genome sequence of 14 non-tuberculosis mycobacteria type-strains.</title>
        <authorList>
            <person name="Igarashi Y."/>
            <person name="Osugi A."/>
            <person name="Mitarai S."/>
        </authorList>
    </citation>
    <scope>NUCLEOTIDE SEQUENCE</scope>
    <source>
        <strain evidence="3">ATCC 51985</strain>
    </source>
</reference>
<dbReference type="AlphaFoldDB" id="A0A0E4CKX9"/>
<reference evidence="2 4" key="1">
    <citation type="submission" date="2015-03" db="EMBL/GenBank/DDBJ databases">
        <authorList>
            <person name="Urmite Genomes"/>
        </authorList>
    </citation>
    <scope>NUCLEOTIDE SEQUENCE [LARGE SCALE GENOMIC DNA]</scope>
    <source>
        <strain evidence="2 4">CSUR P1491</strain>
    </source>
</reference>
<sequence>MAEMKTDASTLSAEAANFDRIGGELQGVIKGVEHTGGELASHWTGQAGSAAQSALQRFQEAGNAQIKALTDIHEKISHAGVQYQRANEEQASNLQSTAGNMGF</sequence>
<dbReference type="InterPro" id="IPR010310">
    <property type="entry name" value="T7SS_ESAT-6-like"/>
</dbReference>
<dbReference type="EMBL" id="CTEE01000001">
    <property type="protein sequence ID" value="CQD02469.1"/>
    <property type="molecule type" value="Genomic_DNA"/>
</dbReference>
<dbReference type="InterPro" id="IPR036689">
    <property type="entry name" value="ESAT-6-like_sf"/>
</dbReference>
<keyword evidence="5" id="KW-1185">Reference proteome</keyword>
<evidence type="ECO:0000313" key="5">
    <source>
        <dbReference type="Proteomes" id="UP001055171"/>
    </source>
</evidence>
<dbReference type="EMBL" id="CP092423">
    <property type="protein sequence ID" value="ULP42412.1"/>
    <property type="molecule type" value="Genomic_DNA"/>
</dbReference>
<dbReference type="OrthoDB" id="4640046at2"/>
<dbReference type="SUPFAM" id="SSF140453">
    <property type="entry name" value="EsxAB dimer-like"/>
    <property type="match status" value="1"/>
</dbReference>
<name>A0A0E4CKX9_MYCLN</name>
<dbReference type="Pfam" id="PF06013">
    <property type="entry name" value="WXG100"/>
    <property type="match status" value="1"/>
</dbReference>
<proteinExistence type="inferred from homology"/>
<dbReference type="Gene3D" id="1.10.287.1060">
    <property type="entry name" value="ESAT-6-like"/>
    <property type="match status" value="1"/>
</dbReference>
<comment type="similarity">
    <text evidence="1">Belongs to the WXG100 family.</text>
</comment>
<evidence type="ECO:0000313" key="2">
    <source>
        <dbReference type="EMBL" id="CQD02469.1"/>
    </source>
</evidence>